<dbReference type="Proteomes" id="UP000798662">
    <property type="component" value="Chromosome 3"/>
</dbReference>
<sequence>MVASVPSRLSLSLPFARSRRGRPPLPPRLSRLSARRAVSTPPSSSLTARYSFFHFSVPLVLSSTPAMAPAAPAFVPAAAALPTRGAWAVAPSRRSPLPARPRRARAGARLTSIPAVTALAAADGGGAAAKPDSDASYDTARSSGDAMRDELNRQLADRSATSARVESELADMSAALGDLIAEIRGVPASATPAAAPVPSVSVPMSAKVTSSSSSSSTAVVSEDAGVEPYMDPSTFGMDSTAGWQTLQSENDLPSGPDGEPANAFRIECDAHGCSLIMQPDAGEPTGAGVRKQFVYSGDGYRVGYDPESPRSYCGMVGTSEWLLALDRDEVGHLKRLLLALKKKMRRIASGEEDAPKKGNVGRARRSGDGMFHERISSWEGDTPVSVELESKLMWVQAFGVPEAYGVRVILMERRQAEGVWPATVVPGLLSAVAKLRIE</sequence>
<protein>
    <submittedName>
        <fullName evidence="1">Uncharacterized protein</fullName>
    </submittedName>
</protein>
<organism evidence="1 2">
    <name type="scientific">Pyropia yezoensis</name>
    <name type="common">Susabi-nori</name>
    <name type="synonym">Porphyra yezoensis</name>
    <dbReference type="NCBI Taxonomy" id="2788"/>
    <lineage>
        <taxon>Eukaryota</taxon>
        <taxon>Rhodophyta</taxon>
        <taxon>Bangiophyceae</taxon>
        <taxon>Bangiales</taxon>
        <taxon>Bangiaceae</taxon>
        <taxon>Pyropia</taxon>
    </lineage>
</organism>
<evidence type="ECO:0000313" key="1">
    <source>
        <dbReference type="EMBL" id="KAK1870333.1"/>
    </source>
</evidence>
<dbReference type="EMBL" id="CM020620">
    <property type="protein sequence ID" value="KAK1870333.1"/>
    <property type="molecule type" value="Genomic_DNA"/>
</dbReference>
<proteinExistence type="predicted"/>
<accession>A0ACC3CK66</accession>
<evidence type="ECO:0000313" key="2">
    <source>
        <dbReference type="Proteomes" id="UP000798662"/>
    </source>
</evidence>
<reference evidence="1" key="1">
    <citation type="submission" date="2019-11" db="EMBL/GenBank/DDBJ databases">
        <title>Nori genome reveals adaptations in red seaweeds to the harsh intertidal environment.</title>
        <authorList>
            <person name="Wang D."/>
            <person name="Mao Y."/>
        </authorList>
    </citation>
    <scope>NUCLEOTIDE SEQUENCE</scope>
    <source>
        <tissue evidence="1">Gametophyte</tissue>
    </source>
</reference>
<comment type="caution">
    <text evidence="1">The sequence shown here is derived from an EMBL/GenBank/DDBJ whole genome shotgun (WGS) entry which is preliminary data.</text>
</comment>
<gene>
    <name evidence="1" type="ORF">I4F81_012795</name>
</gene>
<name>A0ACC3CK66_PYRYE</name>
<keyword evidence="2" id="KW-1185">Reference proteome</keyword>